<evidence type="ECO:0000313" key="1">
    <source>
        <dbReference type="EnsemblPlants" id="TraesCSU02G257300.1.cds1"/>
    </source>
</evidence>
<dbReference type="Gramene" id="TraesCSU02G257300.1">
    <property type="protein sequence ID" value="TraesCSU02G257300.1.cds1"/>
    <property type="gene ID" value="TraesCSU02G257300"/>
</dbReference>
<evidence type="ECO:0000313" key="2">
    <source>
        <dbReference type="Proteomes" id="UP000019116"/>
    </source>
</evidence>
<dbReference type="EnsemblPlants" id="TraesCSU02G257300.1">
    <property type="protein sequence ID" value="TraesCSU02G257300.1.cds1"/>
    <property type="gene ID" value="TraesCSU02G257300"/>
</dbReference>
<reference evidence="1" key="2">
    <citation type="submission" date="2018-10" db="UniProtKB">
        <authorList>
            <consortium name="EnsemblPlants"/>
        </authorList>
    </citation>
    <scope>IDENTIFICATION</scope>
</reference>
<proteinExistence type="predicted"/>
<dbReference type="Gramene" id="TraesCSU03G0490800.1">
    <property type="protein sequence ID" value="TraesCSU03G0490800.1.CDS1"/>
    <property type="gene ID" value="TraesCSU03G0490800"/>
</dbReference>
<reference evidence="1" key="1">
    <citation type="submission" date="2018-08" db="EMBL/GenBank/DDBJ databases">
        <authorList>
            <person name="Rossello M."/>
        </authorList>
    </citation>
    <scope>NUCLEOTIDE SEQUENCE [LARGE SCALE GENOMIC DNA]</scope>
    <source>
        <strain evidence="1">cv. Chinese Spring</strain>
    </source>
</reference>
<sequence length="77" mass="9087">MFAPKLEKIRIWGSWGLRRLPAVGLHHGINLPIVDYEKDLWDRLEWNGLEAGHHPSLFETHHSWYYKKALPRVSVLC</sequence>
<name>A0A3B6U588_WHEAT</name>
<dbReference type="Proteomes" id="UP000019116">
    <property type="component" value="Chromosome Un"/>
</dbReference>
<dbReference type="AlphaFoldDB" id="A0A3B6U588"/>
<keyword evidence="2" id="KW-1185">Reference proteome</keyword>
<protein>
    <submittedName>
        <fullName evidence="1">Uncharacterized protein</fullName>
    </submittedName>
</protein>
<accession>A0A3B6U588</accession>
<organism evidence="1">
    <name type="scientific">Triticum aestivum</name>
    <name type="common">Wheat</name>
    <dbReference type="NCBI Taxonomy" id="4565"/>
    <lineage>
        <taxon>Eukaryota</taxon>
        <taxon>Viridiplantae</taxon>
        <taxon>Streptophyta</taxon>
        <taxon>Embryophyta</taxon>
        <taxon>Tracheophyta</taxon>
        <taxon>Spermatophyta</taxon>
        <taxon>Magnoliopsida</taxon>
        <taxon>Liliopsida</taxon>
        <taxon>Poales</taxon>
        <taxon>Poaceae</taxon>
        <taxon>BOP clade</taxon>
        <taxon>Pooideae</taxon>
        <taxon>Triticodae</taxon>
        <taxon>Triticeae</taxon>
        <taxon>Triticinae</taxon>
        <taxon>Triticum</taxon>
    </lineage>
</organism>